<dbReference type="InterPro" id="IPR027417">
    <property type="entry name" value="P-loop_NTPase"/>
</dbReference>
<evidence type="ECO:0000256" key="8">
    <source>
        <dbReference type="SAM" id="MobiDB-lite"/>
    </source>
</evidence>
<dbReference type="InterPro" id="IPR047854">
    <property type="entry name" value="RFC_lid"/>
</dbReference>
<proteinExistence type="inferred from homology"/>
<feature type="domain" description="AAA+ ATPase" evidence="9">
    <location>
        <begin position="41"/>
        <end position="168"/>
    </location>
</feature>
<dbReference type="CDD" id="cd18140">
    <property type="entry name" value="HLD_clamp_RFC"/>
    <property type="match status" value="1"/>
</dbReference>
<feature type="compositionally biased region" description="Basic and acidic residues" evidence="8">
    <location>
        <begin position="447"/>
        <end position="461"/>
    </location>
</feature>
<evidence type="ECO:0000313" key="10">
    <source>
        <dbReference type="EMBL" id="MDF0591628.1"/>
    </source>
</evidence>
<keyword evidence="11" id="KW-1185">Reference proteome</keyword>
<feature type="compositionally biased region" description="Basic and acidic residues" evidence="8">
    <location>
        <begin position="500"/>
        <end position="513"/>
    </location>
</feature>
<dbReference type="Gene3D" id="3.40.50.300">
    <property type="entry name" value="P-loop containing nucleotide triphosphate hydrolases"/>
    <property type="match status" value="1"/>
</dbReference>
<evidence type="ECO:0000256" key="1">
    <source>
        <dbReference type="ARBA" id="ARBA00006878"/>
    </source>
</evidence>
<evidence type="ECO:0000256" key="3">
    <source>
        <dbReference type="ARBA" id="ARBA00022705"/>
    </source>
</evidence>
<dbReference type="NCBIfam" id="NF003231">
    <property type="entry name" value="PRK04195.2-1"/>
    <property type="match status" value="1"/>
</dbReference>
<comment type="function">
    <text evidence="7">Part of the RFC clamp loader complex which loads the PCNA sliding clamp onto DNA.</text>
</comment>
<dbReference type="HAMAP" id="MF_01508">
    <property type="entry name" value="RfcL"/>
    <property type="match status" value="1"/>
</dbReference>
<accession>A0ABT5XAF0</accession>
<dbReference type="Pfam" id="PF00004">
    <property type="entry name" value="AAA"/>
    <property type="match status" value="1"/>
</dbReference>
<dbReference type="EMBL" id="JARFPK010000051">
    <property type="protein sequence ID" value="MDF0591628.1"/>
    <property type="molecule type" value="Genomic_DNA"/>
</dbReference>
<evidence type="ECO:0000256" key="6">
    <source>
        <dbReference type="ARBA" id="ARBA00032141"/>
    </source>
</evidence>
<dbReference type="Proteomes" id="UP001220010">
    <property type="component" value="Unassembled WGS sequence"/>
</dbReference>
<comment type="subunit">
    <text evidence="7">Heteromultimer composed of small subunits (RfcS) and large subunits (RfcL).</text>
</comment>
<dbReference type="SUPFAM" id="SSF52540">
    <property type="entry name" value="P-loop containing nucleoside triphosphate hydrolases"/>
    <property type="match status" value="1"/>
</dbReference>
<dbReference type="InterPro" id="IPR023935">
    <property type="entry name" value="Rep_factor-C_lsu"/>
</dbReference>
<dbReference type="PANTHER" id="PTHR23389:SF6">
    <property type="entry name" value="REPLICATION FACTOR C SUBUNIT 1"/>
    <property type="match status" value="1"/>
</dbReference>
<keyword evidence="4 7" id="KW-0547">Nucleotide-binding</keyword>
<organism evidence="10 11">
    <name type="scientific">Candidatus Methanocrinis natronophilus</name>
    <dbReference type="NCBI Taxonomy" id="3033396"/>
    <lineage>
        <taxon>Archaea</taxon>
        <taxon>Methanobacteriati</taxon>
        <taxon>Methanobacteriota</taxon>
        <taxon>Stenosarchaea group</taxon>
        <taxon>Methanomicrobia</taxon>
        <taxon>Methanotrichales</taxon>
        <taxon>Methanotrichaceae</taxon>
        <taxon>Methanocrinis</taxon>
    </lineage>
</organism>
<evidence type="ECO:0000256" key="5">
    <source>
        <dbReference type="ARBA" id="ARBA00022840"/>
    </source>
</evidence>
<keyword evidence="3 7" id="KW-0235">DNA replication</keyword>
<evidence type="ECO:0000313" key="11">
    <source>
        <dbReference type="Proteomes" id="UP001220010"/>
    </source>
</evidence>
<feature type="region of interest" description="Disordered" evidence="8">
    <location>
        <begin position="433"/>
        <end position="513"/>
    </location>
</feature>
<protein>
    <recommendedName>
        <fullName evidence="2 7">Replication factor C large subunit</fullName>
        <shortName evidence="7">RFC large subunit</shortName>
    </recommendedName>
    <alternativeName>
        <fullName evidence="6 7">Clamp loader large subunit</fullName>
    </alternativeName>
</protein>
<feature type="binding site" evidence="7">
    <location>
        <begin position="49"/>
        <end position="56"/>
    </location>
    <ligand>
        <name>ATP</name>
        <dbReference type="ChEBI" id="CHEBI:30616"/>
    </ligand>
</feature>
<evidence type="ECO:0000256" key="2">
    <source>
        <dbReference type="ARBA" id="ARBA00014793"/>
    </source>
</evidence>
<evidence type="ECO:0000259" key="9">
    <source>
        <dbReference type="SMART" id="SM00382"/>
    </source>
</evidence>
<evidence type="ECO:0000256" key="4">
    <source>
        <dbReference type="ARBA" id="ARBA00022741"/>
    </source>
</evidence>
<dbReference type="Gene3D" id="1.10.8.60">
    <property type="match status" value="1"/>
</dbReference>
<evidence type="ECO:0000256" key="7">
    <source>
        <dbReference type="HAMAP-Rule" id="MF_01508"/>
    </source>
</evidence>
<dbReference type="NCBIfam" id="NF003229">
    <property type="entry name" value="PRK04195.1-5"/>
    <property type="match status" value="1"/>
</dbReference>
<keyword evidence="5 7" id="KW-0067">ATP-binding</keyword>
<sequence length="513" mass="56337">MTATKWTEKYRPRRLKEVLGNGKAVSEMEAWARSWERGVPEKRAVVLYGPPGVGKTSAALALAEEMGWDEIEMNASDSRTATAIQKVAGAASKMTTFSGRKRLVILDEADNLYGSADRGGSAAMSKLVRETDQPVVLIANDYYGLSKPLREATMGIAFRRITKGTIASAMREICRAEEAGCTPEMIEEIADNSGGDLRSALNDLQAALEGALHPGEVATGVRDAKSSIFDAVAKILRGSNLGEAVKVAWSLDESPEDLIHWIDENLPTVYGTADLAAGYDRLSRADVFLGRVRRRQNYGLWRYASFMMTAGVQAARREKKGGYVPFRPPSYWRRMGQTKGARQVRDSAAKKIGRHCHISARVARAEMMGFFGLLLKDQKKGPRVAALLEFTVEEIALLLGTKPTTKKVAKLYEAAQEMIEEERVSQIEEAWGGSQKVEVAGHRGRPRRQDKTRSGAPDERPSGSISMEIDPEDGKTEPAGEDEPVENPSADLGQDSDPTEPEKDGRQRSLFDF</sequence>
<dbReference type="PANTHER" id="PTHR23389">
    <property type="entry name" value="CHROMOSOME TRANSMISSION FIDELITY FACTOR 18"/>
    <property type="match status" value="1"/>
</dbReference>
<dbReference type="Pfam" id="PF21960">
    <property type="entry name" value="RCF1-5-like_lid"/>
    <property type="match status" value="1"/>
</dbReference>
<reference evidence="10 11" key="1">
    <citation type="submission" date="2023-03" db="EMBL/GenBank/DDBJ databases">
        <title>WGS of Methanotrichaceae archaeon Mx.</title>
        <authorList>
            <person name="Sorokin D.Y."/>
            <person name="Merkel A.Y."/>
        </authorList>
    </citation>
    <scope>NUCLEOTIDE SEQUENCE [LARGE SCALE GENOMIC DNA]</scope>
    <source>
        <strain evidence="10 11">Mx</strain>
    </source>
</reference>
<gene>
    <name evidence="7" type="primary">rfcL</name>
    <name evidence="10" type="ORF">P0O15_10705</name>
</gene>
<comment type="similarity">
    <text evidence="1 7">Belongs to the activator 1 small subunits family. RfcL subfamily.</text>
</comment>
<name>A0ABT5XAF0_9EURY</name>
<dbReference type="InterPro" id="IPR003593">
    <property type="entry name" value="AAA+_ATPase"/>
</dbReference>
<dbReference type="CDD" id="cd00009">
    <property type="entry name" value="AAA"/>
    <property type="match status" value="1"/>
</dbReference>
<comment type="caution">
    <text evidence="10">The sequence shown here is derived from an EMBL/GenBank/DDBJ whole genome shotgun (WGS) entry which is preliminary data.</text>
</comment>
<dbReference type="InterPro" id="IPR003959">
    <property type="entry name" value="ATPase_AAA_core"/>
</dbReference>
<dbReference type="RefSeq" id="WP_316967356.1">
    <property type="nucleotide sequence ID" value="NZ_JARFPK010000051.1"/>
</dbReference>
<dbReference type="SMART" id="SM00382">
    <property type="entry name" value="AAA"/>
    <property type="match status" value="1"/>
</dbReference>